<feature type="domain" description="THAP-type" evidence="13">
    <location>
        <begin position="145"/>
        <end position="235"/>
    </location>
</feature>
<keyword evidence="8 12" id="KW-0238">DNA-binding</keyword>
<evidence type="ECO:0000256" key="6">
    <source>
        <dbReference type="ARBA" id="ARBA00023015"/>
    </source>
</evidence>
<dbReference type="SMART" id="SM00980">
    <property type="entry name" value="THAP"/>
    <property type="match status" value="3"/>
</dbReference>
<protein>
    <recommendedName>
        <fullName evidence="13">THAP-type domain-containing protein</fullName>
    </recommendedName>
</protein>
<dbReference type="SMART" id="SM00692">
    <property type="entry name" value="DM3"/>
    <property type="match status" value="3"/>
</dbReference>
<dbReference type="GO" id="GO:0043565">
    <property type="term" value="F:sequence-specific DNA binding"/>
    <property type="evidence" value="ECO:0007669"/>
    <property type="project" value="InterPro"/>
</dbReference>
<dbReference type="SUPFAM" id="SSF57716">
    <property type="entry name" value="Glucocorticoid receptor-like (DNA-binding domain)"/>
    <property type="match status" value="3"/>
</dbReference>
<dbReference type="PROSITE" id="PS50950">
    <property type="entry name" value="ZF_THAP"/>
    <property type="match status" value="3"/>
</dbReference>
<evidence type="ECO:0000256" key="11">
    <source>
        <dbReference type="ARBA" id="ARBA00023306"/>
    </source>
</evidence>
<keyword evidence="5" id="KW-0862">Zinc</keyword>
<dbReference type="InterPro" id="IPR026516">
    <property type="entry name" value="THAP1/10"/>
</dbReference>
<dbReference type="Pfam" id="PF05485">
    <property type="entry name" value="THAP"/>
    <property type="match status" value="3"/>
</dbReference>
<evidence type="ECO:0000256" key="8">
    <source>
        <dbReference type="ARBA" id="ARBA00023125"/>
    </source>
</evidence>
<dbReference type="InterPro" id="IPR038441">
    <property type="entry name" value="THAP_Znf_sf"/>
</dbReference>
<evidence type="ECO:0000256" key="5">
    <source>
        <dbReference type="ARBA" id="ARBA00022833"/>
    </source>
</evidence>
<keyword evidence="7" id="KW-0175">Coiled coil</keyword>
<evidence type="ECO:0000256" key="12">
    <source>
        <dbReference type="PROSITE-ProRule" id="PRU00309"/>
    </source>
</evidence>
<evidence type="ECO:0000256" key="7">
    <source>
        <dbReference type="ARBA" id="ARBA00023054"/>
    </source>
</evidence>
<keyword evidence="4 12" id="KW-0863">Zinc-finger</keyword>
<accession>A0A4S2KXL4</accession>
<feature type="domain" description="THAP-type" evidence="13">
    <location>
        <begin position="294"/>
        <end position="374"/>
    </location>
</feature>
<keyword evidence="9" id="KW-0804">Transcription</keyword>
<evidence type="ECO:0000313" key="15">
    <source>
        <dbReference type="Proteomes" id="UP000310200"/>
    </source>
</evidence>
<sequence length="446" mass="51089">MLSGGLKPRGKSLSVIKSRKFWSQCCADGCFSRQVKGKVFHLLPSGKSDSVRRAEWIRRIGRECWTPNRNTRLCEDHFTPDQYEQHRIDGKRKLKCNAVPSIFMRYIDVKSHQLTANRNSLIDNMGMSNGKRFTCLVHISRPVGMTERGGYRCAFKGCRSASNDKRGIKETLFRFPKDAERSKLWVSACGREELTSKTAIQLYKDYRVCKLHFANYMFLNYEKTRLQPHAVPSYIVKNNDKKASSSSSNVETRCINTSKIKNTQEENTALDLTVSNNMDLDVLIDRTIANVSDVPGTQTPLSLSSISVRKGTIRVHHFPKSDELLKKWSLVIGTDKKITGSSQICSRHFKEEDFRYSLVGGKRYLKKEAIPSLHLNKETKDETVWTVSNNQGTIIKENQSTNTAVIEYSERAPENKVSKIVELHIKAVRDDKLSERRCKQRLWDLN</sequence>
<dbReference type="InterPro" id="IPR006612">
    <property type="entry name" value="THAP_Znf"/>
</dbReference>
<keyword evidence="6" id="KW-0805">Transcription regulation</keyword>
<dbReference type="GO" id="GO:0005654">
    <property type="term" value="C:nucleoplasm"/>
    <property type="evidence" value="ECO:0007669"/>
    <property type="project" value="UniProtKB-SubCell"/>
</dbReference>
<comment type="subcellular location">
    <subcellularLocation>
        <location evidence="1">Nucleus</location>
        <location evidence="1">Nucleoplasm</location>
    </subcellularLocation>
</comment>
<dbReference type="Proteomes" id="UP000310200">
    <property type="component" value="Unassembled WGS sequence"/>
</dbReference>
<dbReference type="EMBL" id="QBLH01000537">
    <property type="protein sequence ID" value="TGZ54875.1"/>
    <property type="molecule type" value="Genomic_DNA"/>
</dbReference>
<evidence type="ECO:0000259" key="13">
    <source>
        <dbReference type="PROSITE" id="PS50950"/>
    </source>
</evidence>
<evidence type="ECO:0000256" key="9">
    <source>
        <dbReference type="ARBA" id="ARBA00023163"/>
    </source>
</evidence>
<keyword evidence="3" id="KW-0479">Metal-binding</keyword>
<dbReference type="Gene3D" id="6.20.210.20">
    <property type="entry name" value="THAP domain"/>
    <property type="match status" value="1"/>
</dbReference>
<evidence type="ECO:0000256" key="2">
    <source>
        <dbReference type="ARBA" id="ARBA00006177"/>
    </source>
</evidence>
<dbReference type="GO" id="GO:0008270">
    <property type="term" value="F:zinc ion binding"/>
    <property type="evidence" value="ECO:0007669"/>
    <property type="project" value="UniProtKB-KW"/>
</dbReference>
<name>A0A4S2KXL4_9HYME</name>
<feature type="domain" description="THAP-type" evidence="13">
    <location>
        <begin position="21"/>
        <end position="103"/>
    </location>
</feature>
<evidence type="ECO:0000256" key="4">
    <source>
        <dbReference type="ARBA" id="ARBA00022771"/>
    </source>
</evidence>
<comment type="caution">
    <text evidence="14">The sequence shown here is derived from an EMBL/GenBank/DDBJ whole genome shotgun (WGS) entry which is preliminary data.</text>
</comment>
<evidence type="ECO:0000256" key="10">
    <source>
        <dbReference type="ARBA" id="ARBA00023242"/>
    </source>
</evidence>
<dbReference type="PANTHER" id="PTHR46600:SF1">
    <property type="entry name" value="THAP DOMAIN-CONTAINING PROTEIN 1"/>
    <property type="match status" value="1"/>
</dbReference>
<organism evidence="14 15">
    <name type="scientific">Temnothorax longispinosus</name>
    <dbReference type="NCBI Taxonomy" id="300112"/>
    <lineage>
        <taxon>Eukaryota</taxon>
        <taxon>Metazoa</taxon>
        <taxon>Ecdysozoa</taxon>
        <taxon>Arthropoda</taxon>
        <taxon>Hexapoda</taxon>
        <taxon>Insecta</taxon>
        <taxon>Pterygota</taxon>
        <taxon>Neoptera</taxon>
        <taxon>Endopterygota</taxon>
        <taxon>Hymenoptera</taxon>
        <taxon>Apocrita</taxon>
        <taxon>Aculeata</taxon>
        <taxon>Formicoidea</taxon>
        <taxon>Formicidae</taxon>
        <taxon>Myrmicinae</taxon>
        <taxon>Temnothorax</taxon>
    </lineage>
</organism>
<comment type="similarity">
    <text evidence="2">Belongs to the THAP1 family.</text>
</comment>
<evidence type="ECO:0000313" key="14">
    <source>
        <dbReference type="EMBL" id="TGZ54875.1"/>
    </source>
</evidence>
<reference evidence="14 15" key="1">
    <citation type="journal article" date="2019" name="Philos. Trans. R. Soc. Lond., B, Biol. Sci.">
        <title>Ant behaviour and brain gene expression of defending hosts depend on the ecological success of the intruding social parasite.</title>
        <authorList>
            <person name="Kaur R."/>
            <person name="Stoldt M."/>
            <person name="Jongepier E."/>
            <person name="Feldmeyer B."/>
            <person name="Menzel F."/>
            <person name="Bornberg-Bauer E."/>
            <person name="Foitzik S."/>
        </authorList>
    </citation>
    <scope>NUCLEOTIDE SEQUENCE [LARGE SCALE GENOMIC DNA]</scope>
    <source>
        <tissue evidence="14">Whole body</tissue>
    </source>
</reference>
<keyword evidence="11" id="KW-0131">Cell cycle</keyword>
<keyword evidence="10" id="KW-0539">Nucleus</keyword>
<keyword evidence="15" id="KW-1185">Reference proteome</keyword>
<dbReference type="PANTHER" id="PTHR46600">
    <property type="entry name" value="THAP DOMAIN-CONTAINING"/>
    <property type="match status" value="1"/>
</dbReference>
<evidence type="ECO:0000256" key="1">
    <source>
        <dbReference type="ARBA" id="ARBA00004642"/>
    </source>
</evidence>
<proteinExistence type="inferred from homology"/>
<dbReference type="AlphaFoldDB" id="A0A4S2KXL4"/>
<gene>
    <name evidence="14" type="ORF">DBV15_01901</name>
</gene>
<evidence type="ECO:0000256" key="3">
    <source>
        <dbReference type="ARBA" id="ARBA00022723"/>
    </source>
</evidence>